<dbReference type="SUPFAM" id="SSF53474">
    <property type="entry name" value="alpha/beta-Hydrolases"/>
    <property type="match status" value="1"/>
</dbReference>
<dbReference type="AlphaFoldDB" id="A0A7H9ELB1"/>
<reference evidence="3 4" key="1">
    <citation type="submission" date="2020-01" db="EMBL/GenBank/DDBJ databases">
        <title>Complete and circular genome sequences of six lactobacillus isolates from horses.</title>
        <authorList>
            <person name="Hassan H.M."/>
        </authorList>
    </citation>
    <scope>NUCLEOTIDE SEQUENCE [LARGE SCALE GENOMIC DNA]</scope>
    <source>
        <strain evidence="3 4">1A</strain>
    </source>
</reference>
<dbReference type="Proteomes" id="UP000510886">
    <property type="component" value="Chromosome"/>
</dbReference>
<protein>
    <submittedName>
        <fullName evidence="3">Alpha/beta hydrolase</fullName>
    </submittedName>
</protein>
<feature type="domain" description="Alpha/beta hydrolase fold-5" evidence="2">
    <location>
        <begin position="66"/>
        <end position="227"/>
    </location>
</feature>
<keyword evidence="1" id="KW-0812">Transmembrane</keyword>
<proteinExistence type="predicted"/>
<dbReference type="KEGG" id="lsw:GTO87_07930"/>
<evidence type="ECO:0000313" key="3">
    <source>
        <dbReference type="EMBL" id="QLL78513.1"/>
    </source>
</evidence>
<feature type="transmembrane region" description="Helical" evidence="1">
    <location>
        <begin position="12"/>
        <end position="30"/>
    </location>
</feature>
<name>A0A7H9ELB1_9LACO</name>
<sequence>MPKKRYRLKHIWKILVLILGLIIGIGGAYLHHATYRPTTTAQQAVRSAHTTKDVTTFKAKHSRLTVVFYPGALVQPASYAPWAQQVAQAGYTVKIVHFPLNLAVLAPDKVHEVIGSDENYVLGGHSLGGAMAARYAHHQHNPHLKGVFFLAAYADQKGRLDHSGLPVLNITGNRDGVLNWDKYSNNKKYLPTTTQFVTIPGGNHSGFGSYGLQKGDRSATISNQEQQVQIAHTLTAWLHGLPTTQTK</sequence>
<dbReference type="Pfam" id="PF12695">
    <property type="entry name" value="Abhydrolase_5"/>
    <property type="match status" value="1"/>
</dbReference>
<dbReference type="GO" id="GO:0016787">
    <property type="term" value="F:hydrolase activity"/>
    <property type="evidence" value="ECO:0007669"/>
    <property type="project" value="UniProtKB-KW"/>
</dbReference>
<dbReference type="Gene3D" id="3.40.50.1820">
    <property type="entry name" value="alpha/beta hydrolase"/>
    <property type="match status" value="1"/>
</dbReference>
<gene>
    <name evidence="3" type="ORF">GTO87_07930</name>
</gene>
<keyword evidence="1" id="KW-1133">Transmembrane helix</keyword>
<evidence type="ECO:0000256" key="1">
    <source>
        <dbReference type="SAM" id="Phobius"/>
    </source>
</evidence>
<evidence type="ECO:0000259" key="2">
    <source>
        <dbReference type="Pfam" id="PF12695"/>
    </source>
</evidence>
<evidence type="ECO:0000313" key="4">
    <source>
        <dbReference type="Proteomes" id="UP000510886"/>
    </source>
</evidence>
<organism evidence="3 4">
    <name type="scientific">Ligilactobacillus saerimneri</name>
    <dbReference type="NCBI Taxonomy" id="228229"/>
    <lineage>
        <taxon>Bacteria</taxon>
        <taxon>Bacillati</taxon>
        <taxon>Bacillota</taxon>
        <taxon>Bacilli</taxon>
        <taxon>Lactobacillales</taxon>
        <taxon>Lactobacillaceae</taxon>
        <taxon>Ligilactobacillus</taxon>
    </lineage>
</organism>
<keyword evidence="1" id="KW-0472">Membrane</keyword>
<keyword evidence="3" id="KW-0378">Hydrolase</keyword>
<dbReference type="InterPro" id="IPR029058">
    <property type="entry name" value="AB_hydrolase_fold"/>
</dbReference>
<dbReference type="EMBL" id="CP047418">
    <property type="protein sequence ID" value="QLL78513.1"/>
    <property type="molecule type" value="Genomic_DNA"/>
</dbReference>
<dbReference type="RefSeq" id="WP_180848698.1">
    <property type="nucleotide sequence ID" value="NZ_CP047418.1"/>
</dbReference>
<dbReference type="InterPro" id="IPR029059">
    <property type="entry name" value="AB_hydrolase_5"/>
</dbReference>
<accession>A0A7H9ELB1</accession>